<dbReference type="AlphaFoldDB" id="A0A256GG56"/>
<evidence type="ECO:0000313" key="5">
    <source>
        <dbReference type="EMBL" id="OYR25920.1"/>
    </source>
</evidence>
<name>A0A256GG56_9HYPH</name>
<dbReference type="RefSeq" id="WP_094515292.1">
    <property type="nucleotide sequence ID" value="NZ_JBHEEP010000020.1"/>
</dbReference>
<dbReference type="Proteomes" id="UP000216363">
    <property type="component" value="Unassembled WGS sequence"/>
</dbReference>
<dbReference type="Gene3D" id="3.40.50.2300">
    <property type="match status" value="2"/>
</dbReference>
<evidence type="ECO:0000313" key="6">
    <source>
        <dbReference type="Proteomes" id="UP000216363"/>
    </source>
</evidence>
<proteinExistence type="inferred from homology"/>
<keyword evidence="3" id="KW-0732">Signal</keyword>
<accession>A0A256GG56</accession>
<dbReference type="PANTHER" id="PTHR46847">
    <property type="entry name" value="D-ALLOSE-BINDING PERIPLASMIC PROTEIN-RELATED"/>
    <property type="match status" value="1"/>
</dbReference>
<dbReference type="SUPFAM" id="SSF53822">
    <property type="entry name" value="Periplasmic binding protein-like I"/>
    <property type="match status" value="1"/>
</dbReference>
<dbReference type="GO" id="GO:0030246">
    <property type="term" value="F:carbohydrate binding"/>
    <property type="evidence" value="ECO:0007669"/>
    <property type="project" value="UniProtKB-ARBA"/>
</dbReference>
<dbReference type="Pfam" id="PF13407">
    <property type="entry name" value="Peripla_BP_4"/>
    <property type="match status" value="1"/>
</dbReference>
<organism evidence="5 6">
    <name type="scientific">Brucella lupini</name>
    <dbReference type="NCBI Taxonomy" id="255457"/>
    <lineage>
        <taxon>Bacteria</taxon>
        <taxon>Pseudomonadati</taxon>
        <taxon>Pseudomonadota</taxon>
        <taxon>Alphaproteobacteria</taxon>
        <taxon>Hyphomicrobiales</taxon>
        <taxon>Brucellaceae</taxon>
        <taxon>Brucella/Ochrobactrum group</taxon>
        <taxon>Brucella</taxon>
    </lineage>
</organism>
<comment type="caution">
    <text evidence="5">The sequence shown here is derived from an EMBL/GenBank/DDBJ whole genome shotgun (WGS) entry which is preliminary data.</text>
</comment>
<reference evidence="5 6" key="1">
    <citation type="submission" date="2017-07" db="EMBL/GenBank/DDBJ databases">
        <title>Draft genome of Ochrobactrum lupini type strain LUP21.</title>
        <authorList>
            <person name="Krzyzanowska D.M."/>
            <person name="Jafra S."/>
        </authorList>
    </citation>
    <scope>NUCLEOTIDE SEQUENCE [LARGE SCALE GENOMIC DNA]</scope>
    <source>
        <strain evidence="5 6">LUP21</strain>
    </source>
</reference>
<dbReference type="GO" id="GO:0030313">
    <property type="term" value="C:cell envelope"/>
    <property type="evidence" value="ECO:0007669"/>
    <property type="project" value="UniProtKB-SubCell"/>
</dbReference>
<sequence>MSKFKTLGNVSALNRRNLLKAGLGAVTLNAIGAPYVITSARAEQPLAGKKIGFSQSYATDEWLKIQREDIMTSAKKHGFEVIALDARNSPEQEIRNLEDLAVRGVDAVIMITYFATAVQAGVQALNDAGIPIIVMSSALGGGSQYAAHLAADTLGTARQAGEYYVKALNGSGMVAQIEGKAGSIVNQQRGEGWHQVIDKVPGIKVVSRGTANYSRTEALTLMQDFLQANMHIDAVYCHNDNMAKGALQAVEEAGRAKEMWLTGFDGATVETFQMIEAGRLRGSFVYPTFGAEAVEVTAAILEKKDVKKEIVFSSPMVTKENLSQFYDATKKERIVPPVDMKALGL</sequence>
<evidence type="ECO:0000259" key="4">
    <source>
        <dbReference type="Pfam" id="PF13407"/>
    </source>
</evidence>
<dbReference type="CDD" id="cd06308">
    <property type="entry name" value="PBP1_sensor_kinase-like"/>
    <property type="match status" value="1"/>
</dbReference>
<comment type="similarity">
    <text evidence="2">Belongs to the bacterial solute-binding protein 2 family.</text>
</comment>
<gene>
    <name evidence="5" type="ORF">CES86_3974</name>
</gene>
<dbReference type="PANTHER" id="PTHR46847:SF1">
    <property type="entry name" value="D-ALLOSE-BINDING PERIPLASMIC PROTEIN-RELATED"/>
    <property type="match status" value="1"/>
</dbReference>
<evidence type="ECO:0000256" key="1">
    <source>
        <dbReference type="ARBA" id="ARBA00004196"/>
    </source>
</evidence>
<dbReference type="PROSITE" id="PS51318">
    <property type="entry name" value="TAT"/>
    <property type="match status" value="1"/>
</dbReference>
<protein>
    <submittedName>
        <fullName evidence="5">Periplasmic binding family protein</fullName>
    </submittedName>
</protein>
<evidence type="ECO:0000256" key="3">
    <source>
        <dbReference type="ARBA" id="ARBA00022729"/>
    </source>
</evidence>
<comment type="subcellular location">
    <subcellularLocation>
        <location evidence="1">Cell envelope</location>
    </subcellularLocation>
</comment>
<evidence type="ECO:0000256" key="2">
    <source>
        <dbReference type="ARBA" id="ARBA00007639"/>
    </source>
</evidence>
<feature type="domain" description="Periplasmic binding protein" evidence="4">
    <location>
        <begin position="51"/>
        <end position="304"/>
    </location>
</feature>
<dbReference type="EMBL" id="NNRN01000056">
    <property type="protein sequence ID" value="OYR25920.1"/>
    <property type="molecule type" value="Genomic_DNA"/>
</dbReference>
<dbReference type="InterPro" id="IPR025997">
    <property type="entry name" value="SBP_2_dom"/>
</dbReference>
<dbReference type="InterPro" id="IPR028082">
    <property type="entry name" value="Peripla_BP_I"/>
</dbReference>
<dbReference type="InterPro" id="IPR006311">
    <property type="entry name" value="TAT_signal"/>
</dbReference>